<dbReference type="PANTHER" id="PTHR34846:SF5">
    <property type="entry name" value="CARBOXYMUCONOLACTONE DECARBOXYLASE-LIKE DOMAIN-CONTAINING PROTEIN"/>
    <property type="match status" value="1"/>
</dbReference>
<evidence type="ECO:0000313" key="4">
    <source>
        <dbReference type="Proteomes" id="UP001519295"/>
    </source>
</evidence>
<dbReference type="Pfam" id="PF02627">
    <property type="entry name" value="CMD"/>
    <property type="match status" value="1"/>
</dbReference>
<dbReference type="Gene3D" id="1.20.1290.10">
    <property type="entry name" value="AhpD-like"/>
    <property type="match status" value="1"/>
</dbReference>
<sequence length="200" mass="22314">MTKSRDTHPVRIPPRPRADWDDRVEEALSVLRPPGAAGKRPAGTPRPPSGIIDTFAQHPDLARGWMSFNSHLFSSTLSARARELVTVRIAWLRRGEYEWVQHVKMARAAGMTDEELEAISVGADSPVWKPLDAALLRATDELCHDRYVSDPTWAELAVELSRQELMDLVFTVGAYDMLAMAMNTFGLQLDEGMTGFPEQA</sequence>
<keyword evidence="4" id="KW-1185">Reference proteome</keyword>
<evidence type="ECO:0000256" key="1">
    <source>
        <dbReference type="SAM" id="MobiDB-lite"/>
    </source>
</evidence>
<comment type="caution">
    <text evidence="3">The sequence shown here is derived from an EMBL/GenBank/DDBJ whole genome shotgun (WGS) entry which is preliminary data.</text>
</comment>
<gene>
    <name evidence="3" type="ORF">JOF36_003351</name>
</gene>
<dbReference type="RefSeq" id="WP_210027795.1">
    <property type="nucleotide sequence ID" value="NZ_JAGINU010000001.1"/>
</dbReference>
<organism evidence="3 4">
    <name type="scientific">Pseudonocardia parietis</name>
    <dbReference type="NCBI Taxonomy" id="570936"/>
    <lineage>
        <taxon>Bacteria</taxon>
        <taxon>Bacillati</taxon>
        <taxon>Actinomycetota</taxon>
        <taxon>Actinomycetes</taxon>
        <taxon>Pseudonocardiales</taxon>
        <taxon>Pseudonocardiaceae</taxon>
        <taxon>Pseudonocardia</taxon>
    </lineage>
</organism>
<feature type="region of interest" description="Disordered" evidence="1">
    <location>
        <begin position="29"/>
        <end position="48"/>
    </location>
</feature>
<dbReference type="SUPFAM" id="SSF69118">
    <property type="entry name" value="AhpD-like"/>
    <property type="match status" value="1"/>
</dbReference>
<protein>
    <submittedName>
        <fullName evidence="3">AhpD family alkylhydroperoxidase</fullName>
    </submittedName>
</protein>
<feature type="domain" description="Carboxymuconolactone decarboxylase-like" evidence="2">
    <location>
        <begin position="59"/>
        <end position="141"/>
    </location>
</feature>
<name>A0ABS4VUN4_9PSEU</name>
<dbReference type="EMBL" id="JAGINU010000001">
    <property type="protein sequence ID" value="MBP2367655.1"/>
    <property type="molecule type" value="Genomic_DNA"/>
</dbReference>
<dbReference type="PANTHER" id="PTHR34846">
    <property type="entry name" value="4-CARBOXYMUCONOLACTONE DECARBOXYLASE FAMILY PROTEIN (AFU_ORTHOLOGUE AFUA_6G11590)"/>
    <property type="match status" value="1"/>
</dbReference>
<evidence type="ECO:0000313" key="3">
    <source>
        <dbReference type="EMBL" id="MBP2367655.1"/>
    </source>
</evidence>
<dbReference type="InterPro" id="IPR029032">
    <property type="entry name" value="AhpD-like"/>
</dbReference>
<dbReference type="InterPro" id="IPR003779">
    <property type="entry name" value="CMD-like"/>
</dbReference>
<dbReference type="Proteomes" id="UP001519295">
    <property type="component" value="Unassembled WGS sequence"/>
</dbReference>
<evidence type="ECO:0000259" key="2">
    <source>
        <dbReference type="Pfam" id="PF02627"/>
    </source>
</evidence>
<accession>A0ABS4VUN4</accession>
<proteinExistence type="predicted"/>
<reference evidence="3 4" key="1">
    <citation type="submission" date="2021-03" db="EMBL/GenBank/DDBJ databases">
        <title>Sequencing the genomes of 1000 actinobacteria strains.</title>
        <authorList>
            <person name="Klenk H.-P."/>
        </authorList>
    </citation>
    <scope>NUCLEOTIDE SEQUENCE [LARGE SCALE GENOMIC DNA]</scope>
    <source>
        <strain evidence="3 4">DSM 45256</strain>
    </source>
</reference>